<dbReference type="EMBL" id="NVWI01000014">
    <property type="protein sequence ID" value="PCJ39495.1"/>
    <property type="molecule type" value="Genomic_DNA"/>
</dbReference>
<dbReference type="SUPFAM" id="SSF53383">
    <property type="entry name" value="PLP-dependent transferases"/>
    <property type="match status" value="1"/>
</dbReference>
<evidence type="ECO:0000256" key="10">
    <source>
        <dbReference type="ARBA" id="ARBA00047481"/>
    </source>
</evidence>
<accession>A0A2A5C7D5</accession>
<dbReference type="NCBIfam" id="TIGR01141">
    <property type="entry name" value="hisC"/>
    <property type="match status" value="1"/>
</dbReference>
<dbReference type="InterPro" id="IPR015421">
    <property type="entry name" value="PyrdxlP-dep_Trfase_major"/>
</dbReference>
<feature type="domain" description="Aminotransferase class I/classII large" evidence="12">
    <location>
        <begin position="24"/>
        <end position="348"/>
    </location>
</feature>
<dbReference type="EC" id="2.6.1.9" evidence="11"/>
<keyword evidence="5 11" id="KW-0032">Aminotransferase</keyword>
<comment type="subunit">
    <text evidence="4 11">Homodimer.</text>
</comment>
<evidence type="ECO:0000256" key="3">
    <source>
        <dbReference type="ARBA" id="ARBA00007970"/>
    </source>
</evidence>
<dbReference type="Pfam" id="PF00155">
    <property type="entry name" value="Aminotran_1_2"/>
    <property type="match status" value="1"/>
</dbReference>
<dbReference type="InterPro" id="IPR015422">
    <property type="entry name" value="PyrdxlP-dep_Trfase_small"/>
</dbReference>
<protein>
    <recommendedName>
        <fullName evidence="11">Histidinol-phosphate aminotransferase</fullName>
        <ecNumber evidence="11">2.6.1.9</ecNumber>
    </recommendedName>
    <alternativeName>
        <fullName evidence="11">Imidazole acetol-phosphate transaminase</fullName>
    </alternativeName>
</protein>
<dbReference type="UniPathway" id="UPA00031">
    <property type="reaction ID" value="UER00012"/>
</dbReference>
<sequence>MTFERKNVRNMVGYIPGEQPGSSDFIKLNTNENPFAPGPAVQEALAAINVDNLRRYPQPTALELRTSIAAQHTIGKENIIVTNGGDELLRLAISTFVETDEAIAVAEPTYTLYEVLAQAHGCNYIRFTLNEDWSLPVNFAKSLNNSNVKMCLLPNPHAPSGTLMPVKELAAIASEFNGILLIDEAYVDFIDPDLNHDCIKLIKQFDNILLLRTFSKGYSLAGLRIAYGIGSLSLINPMQSKTKDSYNIDFIAQKLAQAALEDQDYARKTWDFVRSQRAMLKDALADLGLSSVDSQSNFLLVNVPELINAEKLYKSLKQHGILVRHFQQAGQENFVRITVGNTDENQLLLKTLKLLLEKT</sequence>
<evidence type="ECO:0000256" key="6">
    <source>
        <dbReference type="ARBA" id="ARBA00022605"/>
    </source>
</evidence>
<comment type="pathway">
    <text evidence="2 11">Amino-acid biosynthesis; L-histidine biosynthesis; L-histidine from 5-phospho-alpha-D-ribose 1-diphosphate: step 7/9.</text>
</comment>
<dbReference type="PANTHER" id="PTHR42885">
    <property type="entry name" value="HISTIDINOL-PHOSPHATE AMINOTRANSFERASE-RELATED"/>
    <property type="match status" value="1"/>
</dbReference>
<comment type="caution">
    <text evidence="13">The sequence shown here is derived from an EMBL/GenBank/DDBJ whole genome shotgun (WGS) entry which is preliminary data.</text>
</comment>
<evidence type="ECO:0000313" key="13">
    <source>
        <dbReference type="EMBL" id="PCJ39495.1"/>
    </source>
</evidence>
<keyword evidence="8 11" id="KW-0663">Pyridoxal phosphate</keyword>
<comment type="cofactor">
    <cofactor evidence="1 11">
        <name>pyridoxal 5'-phosphate</name>
        <dbReference type="ChEBI" id="CHEBI:597326"/>
    </cofactor>
</comment>
<dbReference type="HAMAP" id="MF_01023">
    <property type="entry name" value="HisC_aminotrans_2"/>
    <property type="match status" value="1"/>
</dbReference>
<proteinExistence type="inferred from homology"/>
<organism evidence="13 14">
    <name type="scientific">SAR86 cluster bacterium</name>
    <dbReference type="NCBI Taxonomy" id="2030880"/>
    <lineage>
        <taxon>Bacteria</taxon>
        <taxon>Pseudomonadati</taxon>
        <taxon>Pseudomonadota</taxon>
        <taxon>Gammaproteobacteria</taxon>
        <taxon>SAR86 cluster</taxon>
    </lineage>
</organism>
<evidence type="ECO:0000256" key="5">
    <source>
        <dbReference type="ARBA" id="ARBA00022576"/>
    </source>
</evidence>
<dbReference type="CDD" id="cd00609">
    <property type="entry name" value="AAT_like"/>
    <property type="match status" value="1"/>
</dbReference>
<dbReference type="PROSITE" id="PS00599">
    <property type="entry name" value="AA_TRANSFER_CLASS_2"/>
    <property type="match status" value="1"/>
</dbReference>
<keyword evidence="7 11" id="KW-0808">Transferase</keyword>
<evidence type="ECO:0000313" key="14">
    <source>
        <dbReference type="Proteomes" id="UP000228987"/>
    </source>
</evidence>
<dbReference type="InterPro" id="IPR015424">
    <property type="entry name" value="PyrdxlP-dep_Trfase"/>
</dbReference>
<dbReference type="Gene3D" id="3.40.640.10">
    <property type="entry name" value="Type I PLP-dependent aspartate aminotransferase-like (Major domain)"/>
    <property type="match status" value="1"/>
</dbReference>
<evidence type="ECO:0000256" key="8">
    <source>
        <dbReference type="ARBA" id="ARBA00022898"/>
    </source>
</evidence>
<dbReference type="InterPro" id="IPR005861">
    <property type="entry name" value="HisP_aminotrans"/>
</dbReference>
<reference evidence="14" key="1">
    <citation type="submission" date="2017-08" db="EMBL/GenBank/DDBJ databases">
        <title>A dynamic microbial community with high functional redundancy inhabits the cold, oxic subseafloor aquifer.</title>
        <authorList>
            <person name="Tully B.J."/>
            <person name="Wheat C.G."/>
            <person name="Glazer B.T."/>
            <person name="Huber J.A."/>
        </authorList>
    </citation>
    <scope>NUCLEOTIDE SEQUENCE [LARGE SCALE GENOMIC DNA]</scope>
</reference>
<evidence type="ECO:0000256" key="9">
    <source>
        <dbReference type="ARBA" id="ARBA00023102"/>
    </source>
</evidence>
<evidence type="ECO:0000259" key="12">
    <source>
        <dbReference type="Pfam" id="PF00155"/>
    </source>
</evidence>
<dbReference type="GO" id="GO:0000105">
    <property type="term" value="P:L-histidine biosynthetic process"/>
    <property type="evidence" value="ECO:0007669"/>
    <property type="project" value="UniProtKB-UniRule"/>
</dbReference>
<dbReference type="GO" id="GO:0030170">
    <property type="term" value="F:pyridoxal phosphate binding"/>
    <property type="evidence" value="ECO:0007669"/>
    <property type="project" value="InterPro"/>
</dbReference>
<evidence type="ECO:0000256" key="7">
    <source>
        <dbReference type="ARBA" id="ARBA00022679"/>
    </source>
</evidence>
<comment type="similarity">
    <text evidence="3 11">Belongs to the class-II pyridoxal-phosphate-dependent aminotransferase family. Histidinol-phosphate aminotransferase subfamily.</text>
</comment>
<keyword evidence="9 11" id="KW-0368">Histidine biosynthesis</keyword>
<gene>
    <name evidence="11 13" type="primary">hisC</name>
    <name evidence="13" type="ORF">COA71_13635</name>
</gene>
<evidence type="ECO:0000256" key="2">
    <source>
        <dbReference type="ARBA" id="ARBA00005011"/>
    </source>
</evidence>
<evidence type="ECO:0000256" key="1">
    <source>
        <dbReference type="ARBA" id="ARBA00001933"/>
    </source>
</evidence>
<dbReference type="AlphaFoldDB" id="A0A2A5C7D5"/>
<evidence type="ECO:0000256" key="4">
    <source>
        <dbReference type="ARBA" id="ARBA00011738"/>
    </source>
</evidence>
<dbReference type="PANTHER" id="PTHR42885:SF2">
    <property type="entry name" value="HISTIDINOL-PHOSPHATE AMINOTRANSFERASE"/>
    <property type="match status" value="1"/>
</dbReference>
<feature type="modified residue" description="N6-(pyridoxal phosphate)lysine" evidence="11">
    <location>
        <position position="216"/>
    </location>
</feature>
<evidence type="ECO:0000256" key="11">
    <source>
        <dbReference type="HAMAP-Rule" id="MF_01023"/>
    </source>
</evidence>
<comment type="catalytic activity">
    <reaction evidence="10 11">
        <text>L-histidinol phosphate + 2-oxoglutarate = 3-(imidazol-4-yl)-2-oxopropyl phosphate + L-glutamate</text>
        <dbReference type="Rhea" id="RHEA:23744"/>
        <dbReference type="ChEBI" id="CHEBI:16810"/>
        <dbReference type="ChEBI" id="CHEBI:29985"/>
        <dbReference type="ChEBI" id="CHEBI:57766"/>
        <dbReference type="ChEBI" id="CHEBI:57980"/>
        <dbReference type="EC" id="2.6.1.9"/>
    </reaction>
</comment>
<dbReference type="Proteomes" id="UP000228987">
    <property type="component" value="Unassembled WGS sequence"/>
</dbReference>
<name>A0A2A5C7D5_9GAMM</name>
<keyword evidence="6 11" id="KW-0028">Amino-acid biosynthesis</keyword>
<dbReference type="InterPro" id="IPR001917">
    <property type="entry name" value="Aminotrans_II_pyridoxalP_BS"/>
</dbReference>
<dbReference type="InterPro" id="IPR004839">
    <property type="entry name" value="Aminotransferase_I/II_large"/>
</dbReference>
<dbReference type="GO" id="GO:0004400">
    <property type="term" value="F:histidinol-phosphate transaminase activity"/>
    <property type="evidence" value="ECO:0007669"/>
    <property type="project" value="UniProtKB-UniRule"/>
</dbReference>
<dbReference type="Gene3D" id="3.90.1150.10">
    <property type="entry name" value="Aspartate Aminotransferase, domain 1"/>
    <property type="match status" value="1"/>
</dbReference>